<proteinExistence type="predicted"/>
<evidence type="ECO:0000313" key="2">
    <source>
        <dbReference type="EMBL" id="OKH25386.1"/>
    </source>
</evidence>
<dbReference type="GO" id="GO:0016787">
    <property type="term" value="F:hydrolase activity"/>
    <property type="evidence" value="ECO:0007669"/>
    <property type="project" value="UniProtKB-KW"/>
</dbReference>
<dbReference type="EMBL" id="MRCC01000010">
    <property type="protein sequence ID" value="OKH25386.1"/>
    <property type="molecule type" value="Genomic_DNA"/>
</dbReference>
<dbReference type="PANTHER" id="PTHR10395:SF7">
    <property type="entry name" value="5-HYDROXYISOURATE HYDROLASE"/>
    <property type="match status" value="1"/>
</dbReference>
<feature type="domain" description="Transthyretin/hydroxyisourate hydrolase" evidence="1">
    <location>
        <begin position="5"/>
        <end position="115"/>
    </location>
</feature>
<keyword evidence="2" id="KW-0378">Hydrolase</keyword>
<gene>
    <name evidence="2" type="ORF">NIES1031_13490</name>
</gene>
<dbReference type="OrthoDB" id="9792386at2"/>
<reference evidence="2 3" key="1">
    <citation type="submission" date="2016-11" db="EMBL/GenBank/DDBJ databases">
        <title>Draft Genome Sequences of Nine Cyanobacterial Strains from Diverse Habitats.</title>
        <authorList>
            <person name="Zhu T."/>
            <person name="Hou S."/>
            <person name="Lu X."/>
            <person name="Hess W.R."/>
        </authorList>
    </citation>
    <scope>NUCLEOTIDE SEQUENCE [LARGE SCALE GENOMIC DNA]</scope>
    <source>
        <strain evidence="2 3">5.2 s.c.1</strain>
    </source>
</reference>
<dbReference type="AlphaFoldDB" id="A0A1U7HP73"/>
<evidence type="ECO:0000259" key="1">
    <source>
        <dbReference type="Pfam" id="PF00576"/>
    </source>
</evidence>
<dbReference type="InterPro" id="IPR023416">
    <property type="entry name" value="Transthyretin/HIU_hydrolase_d"/>
</dbReference>
<dbReference type="PANTHER" id="PTHR10395">
    <property type="entry name" value="URICASE AND TRANSTHYRETIN-RELATED"/>
    <property type="match status" value="1"/>
</dbReference>
<dbReference type="Proteomes" id="UP000185984">
    <property type="component" value="Unassembled WGS sequence"/>
</dbReference>
<dbReference type="Pfam" id="PF00576">
    <property type="entry name" value="Transthyretin"/>
    <property type="match status" value="1"/>
</dbReference>
<protein>
    <submittedName>
        <fullName evidence="2">5-hydroxyisourate hydrolase</fullName>
    </submittedName>
</protein>
<comment type="caution">
    <text evidence="2">The sequence shown here is derived from an EMBL/GenBank/DDBJ whole genome shotgun (WGS) entry which is preliminary data.</text>
</comment>
<dbReference type="InterPro" id="IPR036817">
    <property type="entry name" value="Transthyretin/HIU_hydrolase_sf"/>
</dbReference>
<evidence type="ECO:0000313" key="3">
    <source>
        <dbReference type="Proteomes" id="UP000185984"/>
    </source>
</evidence>
<accession>A0A1U7HP73</accession>
<dbReference type="Gene3D" id="2.60.40.180">
    <property type="entry name" value="Transthyretin/hydroxyisourate hydrolase domain"/>
    <property type="match status" value="1"/>
</dbReference>
<dbReference type="RefSeq" id="WP_073549949.1">
    <property type="nucleotide sequence ID" value="NZ_CAWMVK010000002.1"/>
</dbReference>
<dbReference type="SUPFAM" id="SSF49472">
    <property type="entry name" value="Transthyretin (synonym: prealbumin)"/>
    <property type="match status" value="1"/>
</dbReference>
<keyword evidence="3" id="KW-1185">Reference proteome</keyword>
<organism evidence="2 3">
    <name type="scientific">Chroogloeocystis siderophila 5.2 s.c.1</name>
    <dbReference type="NCBI Taxonomy" id="247279"/>
    <lineage>
        <taxon>Bacteria</taxon>
        <taxon>Bacillati</taxon>
        <taxon>Cyanobacteriota</taxon>
        <taxon>Cyanophyceae</taxon>
        <taxon>Oscillatoriophycideae</taxon>
        <taxon>Chroococcales</taxon>
        <taxon>Chroococcaceae</taxon>
        <taxon>Chroogloeocystis</taxon>
    </lineage>
</organism>
<dbReference type="STRING" id="247279.NIES1031_13490"/>
<sequence length="116" mass="12736">MAGGISIHVVDVTRGLPATGMEVEIFKVGGEKIAADVLSHQGVLDHSVVRGENVEPGNYEVVFHIGEFYRQLGYALPNEFPFLDVVPFRFGISDVEQHCHLPLKVSPWGFSLFRGG</sequence>
<name>A0A1U7HP73_9CHRO</name>
<dbReference type="GO" id="GO:0006144">
    <property type="term" value="P:purine nucleobase metabolic process"/>
    <property type="evidence" value="ECO:0007669"/>
    <property type="project" value="TreeGrafter"/>
</dbReference>